<protein>
    <recommendedName>
        <fullName evidence="7">Bifunctional glutamine synthetase adenylyltransferase/adenylyl-removing enzyme</fullName>
    </recommendedName>
    <alternativeName>
        <fullName evidence="7">ATP:glutamine synthetase adenylyltransferase</fullName>
    </alternativeName>
    <alternativeName>
        <fullName evidence="7">ATase</fullName>
    </alternativeName>
    <domain>
        <recommendedName>
            <fullName evidence="7">Glutamine synthetase adenylyl-L-tyrosine phosphorylase</fullName>
            <ecNumber evidence="7">2.7.7.89</ecNumber>
        </recommendedName>
        <alternativeName>
            <fullName evidence="7">Adenylyl removase</fullName>
            <shortName evidence="7">AR</shortName>
            <shortName evidence="7">AT-N</shortName>
        </alternativeName>
    </domain>
    <domain>
        <recommendedName>
            <fullName evidence="7">Glutamine synthetase adenylyl transferase</fullName>
            <ecNumber evidence="7">2.7.7.42</ecNumber>
        </recommendedName>
        <alternativeName>
            <fullName evidence="7">Adenylyl transferase</fullName>
            <shortName evidence="7">AT</shortName>
            <shortName evidence="7">AT-C</shortName>
        </alternativeName>
    </domain>
</protein>
<keyword evidence="1 7" id="KW-0808">Transferase</keyword>
<keyword evidence="10" id="KW-0436">Ligase</keyword>
<dbReference type="InterPro" id="IPR005190">
    <property type="entry name" value="GlnE_rpt_dom"/>
</dbReference>
<feature type="region of interest" description="Adenylyl removase" evidence="7">
    <location>
        <begin position="1"/>
        <end position="414"/>
    </location>
</feature>
<evidence type="ECO:0000256" key="1">
    <source>
        <dbReference type="ARBA" id="ARBA00022679"/>
    </source>
</evidence>
<keyword evidence="3 7" id="KW-0547">Nucleotide-binding</keyword>
<dbReference type="EC" id="2.7.7.89" evidence="7"/>
<dbReference type="OrthoDB" id="5287296at2"/>
<dbReference type="Pfam" id="PF08335">
    <property type="entry name" value="GlnD_UR_UTase"/>
    <property type="match status" value="2"/>
</dbReference>
<evidence type="ECO:0000259" key="8">
    <source>
        <dbReference type="Pfam" id="PF03710"/>
    </source>
</evidence>
<evidence type="ECO:0000259" key="9">
    <source>
        <dbReference type="Pfam" id="PF08335"/>
    </source>
</evidence>
<feature type="domain" description="Glutamate-ammonia ligase adenylyltransferase repeated" evidence="8">
    <location>
        <begin position="519"/>
        <end position="754"/>
    </location>
</feature>
<dbReference type="GO" id="GO:0047388">
    <property type="term" value="F:[glutamine synthetase]-adenylyl-L-tyrosine phosphorylase activity"/>
    <property type="evidence" value="ECO:0007669"/>
    <property type="project" value="UniProtKB-EC"/>
</dbReference>
<keyword evidence="2 7" id="KW-0548">Nucleotidyltransferase</keyword>
<reference evidence="10 11" key="1">
    <citation type="submission" date="2018-04" db="EMBL/GenBank/DDBJ databases">
        <title>Complete genome sequence of Hydrogenophilus thermoluteolus TH-1.</title>
        <authorList>
            <person name="Arai H."/>
        </authorList>
    </citation>
    <scope>NUCLEOTIDE SEQUENCE [LARGE SCALE GENOMIC DNA]</scope>
    <source>
        <strain evidence="10 11">TH-1</strain>
    </source>
</reference>
<dbReference type="EMBL" id="AP018558">
    <property type="protein sequence ID" value="BBD77113.1"/>
    <property type="molecule type" value="Genomic_DNA"/>
</dbReference>
<dbReference type="KEGG" id="htl:HPTL_0845"/>
<dbReference type="SUPFAM" id="SSF81593">
    <property type="entry name" value="Nucleotidyltransferase substrate binding subunit/domain"/>
    <property type="match status" value="2"/>
</dbReference>
<dbReference type="Gene3D" id="1.20.120.1510">
    <property type="match status" value="1"/>
</dbReference>
<dbReference type="NCBIfam" id="NF008292">
    <property type="entry name" value="PRK11072.1"/>
    <property type="match status" value="1"/>
</dbReference>
<feature type="domain" description="Glutamate-ammonia ligase adenylyltransferase repeated" evidence="8">
    <location>
        <begin position="14"/>
        <end position="245"/>
    </location>
</feature>
<dbReference type="Pfam" id="PF03710">
    <property type="entry name" value="GlnE"/>
    <property type="match status" value="2"/>
</dbReference>
<dbReference type="SUPFAM" id="SSF81301">
    <property type="entry name" value="Nucleotidyltransferase"/>
    <property type="match status" value="2"/>
</dbReference>
<keyword evidence="11" id="KW-1185">Reference proteome</keyword>
<comment type="catalytic activity">
    <reaction evidence="7">
        <text>[glutamine synthetase]-L-tyrosine + ATP = [glutamine synthetase]-O(4)-(5'-adenylyl)-L-tyrosine + diphosphate</text>
        <dbReference type="Rhea" id="RHEA:18589"/>
        <dbReference type="Rhea" id="RHEA-COMP:10660"/>
        <dbReference type="Rhea" id="RHEA-COMP:10661"/>
        <dbReference type="ChEBI" id="CHEBI:30616"/>
        <dbReference type="ChEBI" id="CHEBI:33019"/>
        <dbReference type="ChEBI" id="CHEBI:46858"/>
        <dbReference type="ChEBI" id="CHEBI:83624"/>
        <dbReference type="EC" id="2.7.7.42"/>
    </reaction>
</comment>
<dbReference type="EC" id="2.7.7.42" evidence="7"/>
<dbReference type="GO" id="GO:0008882">
    <property type="term" value="F:[glutamate-ammonia-ligase] adenylyltransferase activity"/>
    <property type="evidence" value="ECO:0007669"/>
    <property type="project" value="UniProtKB-UniRule"/>
</dbReference>
<organism evidence="10 11">
    <name type="scientific">Hydrogenophilus thermoluteolus</name>
    <name type="common">Pseudomonas hydrogenothermophila</name>
    <dbReference type="NCBI Taxonomy" id="297"/>
    <lineage>
        <taxon>Bacteria</taxon>
        <taxon>Pseudomonadati</taxon>
        <taxon>Pseudomonadota</taxon>
        <taxon>Hydrogenophilia</taxon>
        <taxon>Hydrogenophilales</taxon>
        <taxon>Hydrogenophilaceae</taxon>
        <taxon>Hydrogenophilus</taxon>
    </lineage>
</organism>
<dbReference type="HAMAP" id="MF_00802">
    <property type="entry name" value="GlnE"/>
    <property type="match status" value="1"/>
</dbReference>
<sequence>MTVAFSSWLSTAVRYSPHLAHLLSARSWLEEWLEKTVMHPLTTAILEDFLQNPPFAPNASEIPLDARLRQMRAAVFSHCAIRDLALAAPLEEITGAMTHFAECAIRHAYEHHYAALAERTGRPQSEGGWEQELLIVGMGKLGGGELNVSSDIDLVFVYPEEGETAGPRIISNAEFFTKLGRRLIQTLAEPTGDGWVFRVDMRLRPHGDSGPLVVSFEMLEDYLMTQGRTWERYAWIKARAITGERWQELENLTRPFVYRKYLDFGAIEAVRDLHAQIRREVARKDRQDHIKLGRGGIREIEFIAQVHQLIRGGRDPALQVRPTRTVLRLLAERGLITPETQAGLDAAYCFLRRVEHRLQYWHDAQTHELPKETERQTLLAEAMGFADWDAFRAALDQHREFVSQAFDALFGKEETEQAYDGAWFAAGDQAEYAQALEALGYADPRPLALRLEALKNHPRLQAISPASRRRRDQIVAHALTAAAQFPAPDTVLARLIDLFEAIGGRTSYFALLDEYPQALEQIAKIVASSRWAATYLARHPILIDEALDARALDEVPNWAEFQRALTEQLVLRADDTEAQMNWLREAHHAQLFRLLLKDLAGRLTVERLSDHLSALADAVLDASLPFVWKTLRRRHTETPHFAVIAYGKLGGKELGYASDLDLVYLFDDDHPDALDSYCRFAQRLATWWSTRTAAGELFEIDLRLRPDGESGLPATPFARMVDYLIESAWTWEHQALTRARFAAGDPALGKHFEALRRFILAIERDTTRLAGEIVAMREKIRAEHPAKAGQFNLKHDFGGLIDVEFLVQYLVLAHAPHDPELAENAGNIALLLRAAKHHLIPTALAEAVAETYRHLRREQHRLRLDEKPAVVPAENITDRTEPVRALWHHLFAHTVPASKLGAAKRTYRNPEAVHWEKAIDGDRT</sequence>
<dbReference type="GO" id="GO:0005829">
    <property type="term" value="C:cytosol"/>
    <property type="evidence" value="ECO:0007669"/>
    <property type="project" value="TreeGrafter"/>
</dbReference>
<dbReference type="RefSeq" id="WP_119334884.1">
    <property type="nucleotide sequence ID" value="NZ_AP018558.1"/>
</dbReference>
<dbReference type="Gene3D" id="1.20.120.330">
    <property type="entry name" value="Nucleotidyltransferases domain 2"/>
    <property type="match status" value="2"/>
</dbReference>
<dbReference type="GO" id="GO:0005524">
    <property type="term" value="F:ATP binding"/>
    <property type="evidence" value="ECO:0007669"/>
    <property type="project" value="UniProtKB-UniRule"/>
</dbReference>
<gene>
    <name evidence="7 10" type="primary">glnE</name>
    <name evidence="10" type="ORF">HPTL_0845</name>
</gene>
<proteinExistence type="inferred from homology"/>
<keyword evidence="5 7" id="KW-0460">Magnesium</keyword>
<evidence type="ECO:0000313" key="10">
    <source>
        <dbReference type="EMBL" id="BBD77113.1"/>
    </source>
</evidence>
<keyword evidence="6 7" id="KW-0511">Multifunctional enzyme</keyword>
<feature type="region of interest" description="Adenylyl transferase" evidence="7">
    <location>
        <begin position="423"/>
        <end position="924"/>
    </location>
</feature>
<dbReference type="GO" id="GO:0016874">
    <property type="term" value="F:ligase activity"/>
    <property type="evidence" value="ECO:0007669"/>
    <property type="project" value="UniProtKB-KW"/>
</dbReference>
<dbReference type="InterPro" id="IPR043519">
    <property type="entry name" value="NT_sf"/>
</dbReference>
<comment type="similarity">
    <text evidence="7">Belongs to the GlnE family.</text>
</comment>
<dbReference type="GO" id="GO:0000820">
    <property type="term" value="P:regulation of glutamine family amino acid metabolic process"/>
    <property type="evidence" value="ECO:0007669"/>
    <property type="project" value="UniProtKB-UniRule"/>
</dbReference>
<keyword evidence="4 7" id="KW-0067">ATP-binding</keyword>
<accession>A0A2Z6DXC4</accession>
<dbReference type="FunFam" id="1.20.120.330:FF:000005">
    <property type="entry name" value="Bifunctional glutamine synthetase adenylyltransferase/adenylyl-removing enzyme"/>
    <property type="match status" value="1"/>
</dbReference>
<evidence type="ECO:0000256" key="5">
    <source>
        <dbReference type="ARBA" id="ARBA00022842"/>
    </source>
</evidence>
<dbReference type="GO" id="GO:0000287">
    <property type="term" value="F:magnesium ion binding"/>
    <property type="evidence" value="ECO:0007669"/>
    <property type="project" value="UniProtKB-UniRule"/>
</dbReference>
<feature type="domain" description="PII-uridylyltransferase/Glutamine-synthetase adenylyltransferase" evidence="9">
    <location>
        <begin position="272"/>
        <end position="410"/>
    </location>
</feature>
<dbReference type="InterPro" id="IPR013546">
    <property type="entry name" value="PII_UdlTrfase/GS_AdlTrfase"/>
</dbReference>
<dbReference type="Gene3D" id="3.30.460.10">
    <property type="entry name" value="Beta Polymerase, domain 2"/>
    <property type="match status" value="2"/>
</dbReference>
<dbReference type="CDD" id="cd05401">
    <property type="entry name" value="NT_GlnE_GlnD_like"/>
    <property type="match status" value="2"/>
</dbReference>
<evidence type="ECO:0000256" key="7">
    <source>
        <dbReference type="HAMAP-Rule" id="MF_00802"/>
    </source>
</evidence>
<evidence type="ECO:0000313" key="11">
    <source>
        <dbReference type="Proteomes" id="UP000262004"/>
    </source>
</evidence>
<evidence type="ECO:0000256" key="3">
    <source>
        <dbReference type="ARBA" id="ARBA00022741"/>
    </source>
</evidence>
<dbReference type="InterPro" id="IPR023057">
    <property type="entry name" value="GlnE"/>
</dbReference>
<dbReference type="Proteomes" id="UP000262004">
    <property type="component" value="Chromosome"/>
</dbReference>
<comment type="cofactor">
    <cofactor evidence="7">
        <name>Mg(2+)</name>
        <dbReference type="ChEBI" id="CHEBI:18420"/>
    </cofactor>
</comment>
<comment type="catalytic activity">
    <reaction evidence="7">
        <text>[glutamine synthetase]-O(4)-(5'-adenylyl)-L-tyrosine + phosphate = [glutamine synthetase]-L-tyrosine + ADP</text>
        <dbReference type="Rhea" id="RHEA:43716"/>
        <dbReference type="Rhea" id="RHEA-COMP:10660"/>
        <dbReference type="Rhea" id="RHEA-COMP:10661"/>
        <dbReference type="ChEBI" id="CHEBI:43474"/>
        <dbReference type="ChEBI" id="CHEBI:46858"/>
        <dbReference type="ChEBI" id="CHEBI:83624"/>
        <dbReference type="ChEBI" id="CHEBI:456216"/>
        <dbReference type="EC" id="2.7.7.89"/>
    </reaction>
</comment>
<evidence type="ECO:0000256" key="2">
    <source>
        <dbReference type="ARBA" id="ARBA00022695"/>
    </source>
</evidence>
<evidence type="ECO:0000256" key="6">
    <source>
        <dbReference type="ARBA" id="ARBA00023268"/>
    </source>
</evidence>
<feature type="domain" description="PII-uridylyltransferase/Glutamine-synthetase adenylyltransferase" evidence="9">
    <location>
        <begin position="775"/>
        <end position="865"/>
    </location>
</feature>
<comment type="function">
    <text evidence="7">Involved in the regulation of glutamine synthetase GlnA, a key enzyme in the process to assimilate ammonia. When cellular nitrogen levels are high, the C-terminal adenylyl transferase (AT) inactivates GlnA by covalent transfer of an adenylyl group from ATP to specific tyrosine residue of GlnA, thus reducing its activity. Conversely, when nitrogen levels are low, the N-terminal adenylyl removase (AR) activates GlnA by removing the adenylyl group by phosphorolysis, increasing its activity. The regulatory region of GlnE binds the signal transduction protein PII (GlnB) which indicates the nitrogen status of the cell.</text>
</comment>
<name>A0A2Z6DXC4_HYDTE</name>
<evidence type="ECO:0000256" key="4">
    <source>
        <dbReference type="ARBA" id="ARBA00022840"/>
    </source>
</evidence>
<dbReference type="PANTHER" id="PTHR30621:SF0">
    <property type="entry name" value="BIFUNCTIONAL GLUTAMINE SYNTHETASE ADENYLYLTRANSFERASE_ADENYLYL-REMOVING ENZYME"/>
    <property type="match status" value="1"/>
</dbReference>
<dbReference type="PANTHER" id="PTHR30621">
    <property type="entry name" value="GLUTAMINE SYNTHETASE ADENYLYLTRANSFERASE"/>
    <property type="match status" value="1"/>
</dbReference>
<dbReference type="AlphaFoldDB" id="A0A2Z6DXC4"/>